<name>A0A0C9WEA1_9AGAM</name>
<feature type="non-terminal residue" evidence="2">
    <location>
        <position position="86"/>
    </location>
</feature>
<dbReference type="InterPro" id="IPR024752">
    <property type="entry name" value="Myb/SANT-like_dom"/>
</dbReference>
<sequence length="86" mass="9533">WSDHDVSILLNHFSKNTSQMADASNFKDTVYNAAVNLFIPLLSAGAFKSSAVITRKWTSLKQTYNAILTYQDKSGCHWDNVHGAGI</sequence>
<protein>
    <recommendedName>
        <fullName evidence="1">Myb/SANT-like domain-containing protein</fullName>
    </recommendedName>
</protein>
<dbReference type="HOGENOM" id="CLU_082499_5_0_1"/>
<proteinExistence type="predicted"/>
<organism evidence="2 3">
    <name type="scientific">Hydnomerulius pinastri MD-312</name>
    <dbReference type="NCBI Taxonomy" id="994086"/>
    <lineage>
        <taxon>Eukaryota</taxon>
        <taxon>Fungi</taxon>
        <taxon>Dikarya</taxon>
        <taxon>Basidiomycota</taxon>
        <taxon>Agaricomycotina</taxon>
        <taxon>Agaricomycetes</taxon>
        <taxon>Agaricomycetidae</taxon>
        <taxon>Boletales</taxon>
        <taxon>Boletales incertae sedis</taxon>
        <taxon>Leucogyrophana</taxon>
    </lineage>
</organism>
<keyword evidence="3" id="KW-1185">Reference proteome</keyword>
<dbReference type="Proteomes" id="UP000053820">
    <property type="component" value="Unassembled WGS sequence"/>
</dbReference>
<evidence type="ECO:0000313" key="2">
    <source>
        <dbReference type="EMBL" id="KIJ63751.1"/>
    </source>
</evidence>
<feature type="domain" description="Myb/SANT-like" evidence="1">
    <location>
        <begin position="1"/>
        <end position="81"/>
    </location>
</feature>
<evidence type="ECO:0000313" key="3">
    <source>
        <dbReference type="Proteomes" id="UP000053820"/>
    </source>
</evidence>
<dbReference type="AlphaFoldDB" id="A0A0C9WEA1"/>
<accession>A0A0C9WEA1</accession>
<dbReference type="Pfam" id="PF12776">
    <property type="entry name" value="Myb_DNA-bind_3"/>
    <property type="match status" value="1"/>
</dbReference>
<evidence type="ECO:0000259" key="1">
    <source>
        <dbReference type="Pfam" id="PF12776"/>
    </source>
</evidence>
<feature type="non-terminal residue" evidence="2">
    <location>
        <position position="1"/>
    </location>
</feature>
<gene>
    <name evidence="2" type="ORF">HYDPIDRAFT_52170</name>
</gene>
<dbReference type="EMBL" id="KN839849">
    <property type="protein sequence ID" value="KIJ63751.1"/>
    <property type="molecule type" value="Genomic_DNA"/>
</dbReference>
<reference evidence="2 3" key="1">
    <citation type="submission" date="2014-04" db="EMBL/GenBank/DDBJ databases">
        <title>Evolutionary Origins and Diversification of the Mycorrhizal Mutualists.</title>
        <authorList>
            <consortium name="DOE Joint Genome Institute"/>
            <consortium name="Mycorrhizal Genomics Consortium"/>
            <person name="Kohler A."/>
            <person name="Kuo A."/>
            <person name="Nagy L.G."/>
            <person name="Floudas D."/>
            <person name="Copeland A."/>
            <person name="Barry K.W."/>
            <person name="Cichocki N."/>
            <person name="Veneault-Fourrey C."/>
            <person name="LaButti K."/>
            <person name="Lindquist E.A."/>
            <person name="Lipzen A."/>
            <person name="Lundell T."/>
            <person name="Morin E."/>
            <person name="Murat C."/>
            <person name="Riley R."/>
            <person name="Ohm R."/>
            <person name="Sun H."/>
            <person name="Tunlid A."/>
            <person name="Henrissat B."/>
            <person name="Grigoriev I.V."/>
            <person name="Hibbett D.S."/>
            <person name="Martin F."/>
        </authorList>
    </citation>
    <scope>NUCLEOTIDE SEQUENCE [LARGE SCALE GENOMIC DNA]</scope>
    <source>
        <strain evidence="2 3">MD-312</strain>
    </source>
</reference>
<dbReference type="OrthoDB" id="2668854at2759"/>